<evidence type="ECO:0000313" key="3">
    <source>
        <dbReference type="Proteomes" id="UP000184290"/>
    </source>
</evidence>
<gene>
    <name evidence="2" type="ORF">SAMN02745911_2643</name>
</gene>
<dbReference type="RefSeq" id="WP_060607075.1">
    <property type="nucleotide sequence ID" value="NZ_FQZC01000003.1"/>
</dbReference>
<reference evidence="2 3" key="1">
    <citation type="submission" date="2016-11" db="EMBL/GenBank/DDBJ databases">
        <authorList>
            <person name="Varghese N."/>
            <person name="Submissions S."/>
        </authorList>
    </citation>
    <scope>NUCLEOTIDE SEQUENCE [LARGE SCALE GENOMIC DNA]</scope>
    <source>
        <strain evidence="2 3">DSM 21988</strain>
    </source>
</reference>
<dbReference type="SUPFAM" id="SSF54975">
    <property type="entry name" value="Acylphosphatase/BLUF domain-like"/>
    <property type="match status" value="1"/>
</dbReference>
<evidence type="ECO:0000313" key="2">
    <source>
        <dbReference type="EMBL" id="SHJ48819.1"/>
    </source>
</evidence>
<name>A0ABY1IMN8_9HYPH</name>
<comment type="caution">
    <text evidence="2">The sequence shown here is derived from an EMBL/GenBank/DDBJ whole genome shotgun (WGS) entry which is preliminary data.</text>
</comment>
<keyword evidence="3" id="KW-1185">Reference proteome</keyword>
<dbReference type="InterPro" id="IPR007024">
    <property type="entry name" value="BLUF_domain"/>
</dbReference>
<dbReference type="Pfam" id="PF04940">
    <property type="entry name" value="BLUF"/>
    <property type="match status" value="1"/>
</dbReference>
<dbReference type="PROSITE" id="PS50925">
    <property type="entry name" value="BLUF"/>
    <property type="match status" value="1"/>
</dbReference>
<evidence type="ECO:0000259" key="1">
    <source>
        <dbReference type="PROSITE" id="PS50925"/>
    </source>
</evidence>
<organism evidence="2 3">
    <name type="scientific">Aureimonas altamirensis DSM 21988</name>
    <dbReference type="NCBI Taxonomy" id="1121026"/>
    <lineage>
        <taxon>Bacteria</taxon>
        <taxon>Pseudomonadati</taxon>
        <taxon>Pseudomonadota</taxon>
        <taxon>Alphaproteobacteria</taxon>
        <taxon>Hyphomicrobiales</taxon>
        <taxon>Aurantimonadaceae</taxon>
        <taxon>Aureimonas</taxon>
    </lineage>
</organism>
<dbReference type="Gene3D" id="3.30.70.100">
    <property type="match status" value="1"/>
</dbReference>
<dbReference type="EMBL" id="FQZC01000003">
    <property type="protein sequence ID" value="SHJ48819.1"/>
    <property type="molecule type" value="Genomic_DNA"/>
</dbReference>
<dbReference type="Proteomes" id="UP000184290">
    <property type="component" value="Unassembled WGS sequence"/>
</dbReference>
<protein>
    <submittedName>
        <fullName evidence="2">Sensors of blue-light using FAD</fullName>
    </submittedName>
</protein>
<feature type="domain" description="BLUF" evidence="1">
    <location>
        <begin position="6"/>
        <end position="97"/>
    </location>
</feature>
<proteinExistence type="predicted"/>
<sequence>MSEEPLHTICYISTLLEEISEQDAKRLASKFSAMNTRVGITGCMGIRRLEVMQVLEGPRDVVQGLFQRIQVDSRHVGITLMVSTDVSRRRFAEWGMIELPYGAVVEVADQVRGIHGR</sequence>
<dbReference type="InterPro" id="IPR036046">
    <property type="entry name" value="Acylphosphatase-like_dom_sf"/>
</dbReference>
<dbReference type="SMART" id="SM01034">
    <property type="entry name" value="BLUF"/>
    <property type="match status" value="1"/>
</dbReference>
<accession>A0ABY1IMN8</accession>